<feature type="region of interest" description="Disordered" evidence="1">
    <location>
        <begin position="55"/>
        <end position="156"/>
    </location>
</feature>
<evidence type="ECO:0000313" key="3">
    <source>
        <dbReference type="Proteomes" id="UP000231279"/>
    </source>
</evidence>
<dbReference type="PANTHER" id="PTHR48227">
    <property type="entry name" value="DNA TOPOISOMERASE 1-LIKE"/>
    <property type="match status" value="1"/>
</dbReference>
<accession>A0A2G9GFS1</accession>
<dbReference type="OrthoDB" id="696117at2759"/>
<dbReference type="AlphaFoldDB" id="A0A2G9GFS1"/>
<dbReference type="PANTHER" id="PTHR48227:SF1">
    <property type="entry name" value="DNA LIGASE 1-LIKE"/>
    <property type="match status" value="1"/>
</dbReference>
<sequence length="156" mass="17479">MRKISGRILSSKPVSLSRAAKLMTRFAAVENGASPAVSVYLQRTAEAFNHLVQLHSKRPKISEAENSPDRKGVQKLQTESVEGKEAKDSKRKLESDRETGEAVAEANPYGDEVKDVNSEEKEKKKNKKKQKKEKSDGDDSKETRNSKKRRVEGHES</sequence>
<name>A0A2G9GFS1_9LAMI</name>
<protein>
    <submittedName>
        <fullName evidence="2">Uncharacterized protein</fullName>
    </submittedName>
</protein>
<gene>
    <name evidence="2" type="ORF">CDL12_23330</name>
</gene>
<feature type="compositionally biased region" description="Basic and acidic residues" evidence="1">
    <location>
        <begin position="60"/>
        <end position="72"/>
    </location>
</feature>
<proteinExistence type="predicted"/>
<dbReference type="Proteomes" id="UP000231279">
    <property type="component" value="Unassembled WGS sequence"/>
</dbReference>
<feature type="compositionally biased region" description="Basic and acidic residues" evidence="1">
    <location>
        <begin position="133"/>
        <end position="145"/>
    </location>
</feature>
<keyword evidence="3" id="KW-1185">Reference proteome</keyword>
<evidence type="ECO:0000256" key="1">
    <source>
        <dbReference type="SAM" id="MobiDB-lite"/>
    </source>
</evidence>
<feature type="compositionally biased region" description="Basic and acidic residues" evidence="1">
    <location>
        <begin position="81"/>
        <end position="100"/>
    </location>
</feature>
<reference evidence="3" key="1">
    <citation type="journal article" date="2018" name="Gigascience">
        <title>Genome assembly of the Pink Ipe (Handroanthus impetiginosus, Bignoniaceae), a highly valued, ecologically keystone Neotropical timber forest tree.</title>
        <authorList>
            <person name="Silva-Junior O.B."/>
            <person name="Grattapaglia D."/>
            <person name="Novaes E."/>
            <person name="Collevatti R.G."/>
        </authorList>
    </citation>
    <scope>NUCLEOTIDE SEQUENCE [LARGE SCALE GENOMIC DNA]</scope>
    <source>
        <strain evidence="3">cv. UFG-1</strain>
    </source>
</reference>
<dbReference type="EMBL" id="NKXS01005264">
    <property type="protein sequence ID" value="PIN04136.1"/>
    <property type="molecule type" value="Genomic_DNA"/>
</dbReference>
<organism evidence="2 3">
    <name type="scientific">Handroanthus impetiginosus</name>
    <dbReference type="NCBI Taxonomy" id="429701"/>
    <lineage>
        <taxon>Eukaryota</taxon>
        <taxon>Viridiplantae</taxon>
        <taxon>Streptophyta</taxon>
        <taxon>Embryophyta</taxon>
        <taxon>Tracheophyta</taxon>
        <taxon>Spermatophyta</taxon>
        <taxon>Magnoliopsida</taxon>
        <taxon>eudicotyledons</taxon>
        <taxon>Gunneridae</taxon>
        <taxon>Pentapetalae</taxon>
        <taxon>asterids</taxon>
        <taxon>lamiids</taxon>
        <taxon>Lamiales</taxon>
        <taxon>Bignoniaceae</taxon>
        <taxon>Crescentiina</taxon>
        <taxon>Tabebuia alliance</taxon>
        <taxon>Handroanthus</taxon>
    </lineage>
</organism>
<feature type="compositionally biased region" description="Basic and acidic residues" evidence="1">
    <location>
        <begin position="111"/>
        <end position="123"/>
    </location>
</feature>
<feature type="compositionally biased region" description="Basic residues" evidence="1">
    <location>
        <begin position="146"/>
        <end position="156"/>
    </location>
</feature>
<evidence type="ECO:0000313" key="2">
    <source>
        <dbReference type="EMBL" id="PIN04136.1"/>
    </source>
</evidence>
<comment type="caution">
    <text evidence="2">The sequence shown here is derived from an EMBL/GenBank/DDBJ whole genome shotgun (WGS) entry which is preliminary data.</text>
</comment>
<dbReference type="STRING" id="429701.A0A2G9GFS1"/>